<sequence>MKAQGKSKKQAESKLKKKQETKKLKTTDEDAKAPELLQKHKEYTVKFSFPVTSDLRSPILEMDKVTFGWMPERPLFEEIQLTIGMESRVAIMGLNGVVKSTFLRLLIGENTQKGKETRYSRLKIGKFSQHSEEHLSADESPTEYLLQRFGALLDGKPQNERKALGTISLSPHAHYIKNKDLSGSQKDRVVLTELFLTAPNLLILNEPTNNLDTESINALKDALNAYKGGVVMITHNNHLIEYYTLYVIENQTIKK</sequence>
<evidence type="ECO:0000256" key="1">
    <source>
        <dbReference type="ARBA" id="ARBA00022737"/>
    </source>
</evidence>
<accession>A0AA88KVE8</accession>
<evidence type="ECO:0000313" key="4">
    <source>
        <dbReference type="EMBL" id="KAK2704967.1"/>
    </source>
</evidence>
<keyword evidence="5" id="KW-1185">Reference proteome</keyword>
<name>A0AA88KVE8_ARTSF</name>
<feature type="domain" description="ABC transporter" evidence="3">
    <location>
        <begin position="77"/>
        <end position="209"/>
    </location>
</feature>
<keyword evidence="1" id="KW-0677">Repeat</keyword>
<protein>
    <recommendedName>
        <fullName evidence="3">ABC transporter domain-containing protein</fullName>
    </recommendedName>
</protein>
<dbReference type="Pfam" id="PF00005">
    <property type="entry name" value="ABC_tran"/>
    <property type="match status" value="1"/>
</dbReference>
<feature type="region of interest" description="Disordered" evidence="2">
    <location>
        <begin position="1"/>
        <end position="33"/>
    </location>
</feature>
<dbReference type="Proteomes" id="UP001187531">
    <property type="component" value="Unassembled WGS sequence"/>
</dbReference>
<dbReference type="GO" id="GO:0005524">
    <property type="term" value="F:ATP binding"/>
    <property type="evidence" value="ECO:0007669"/>
    <property type="project" value="InterPro"/>
</dbReference>
<proteinExistence type="predicted"/>
<reference evidence="4" key="1">
    <citation type="submission" date="2023-07" db="EMBL/GenBank/DDBJ databases">
        <title>Chromosome-level genome assembly of Artemia franciscana.</title>
        <authorList>
            <person name="Jo E."/>
        </authorList>
    </citation>
    <scope>NUCLEOTIDE SEQUENCE</scope>
    <source>
        <tissue evidence="4">Whole body</tissue>
    </source>
</reference>
<gene>
    <name evidence="4" type="ORF">QYM36_017125</name>
</gene>
<organism evidence="4 5">
    <name type="scientific">Artemia franciscana</name>
    <name type="common">Brine shrimp</name>
    <name type="synonym">Artemia sanfranciscana</name>
    <dbReference type="NCBI Taxonomy" id="6661"/>
    <lineage>
        <taxon>Eukaryota</taxon>
        <taxon>Metazoa</taxon>
        <taxon>Ecdysozoa</taxon>
        <taxon>Arthropoda</taxon>
        <taxon>Crustacea</taxon>
        <taxon>Branchiopoda</taxon>
        <taxon>Anostraca</taxon>
        <taxon>Artemiidae</taxon>
        <taxon>Artemia</taxon>
    </lineage>
</organism>
<dbReference type="InterPro" id="IPR050611">
    <property type="entry name" value="ABCF"/>
</dbReference>
<dbReference type="FunFam" id="3.40.50.300:FF:001092">
    <property type="entry name" value="ATP-binding cassette sub-family F member 2"/>
    <property type="match status" value="1"/>
</dbReference>
<dbReference type="EMBL" id="JAVRJZ010000021">
    <property type="protein sequence ID" value="KAK2704967.1"/>
    <property type="molecule type" value="Genomic_DNA"/>
</dbReference>
<dbReference type="GO" id="GO:0016887">
    <property type="term" value="F:ATP hydrolysis activity"/>
    <property type="evidence" value="ECO:0007669"/>
    <property type="project" value="InterPro"/>
</dbReference>
<dbReference type="PANTHER" id="PTHR19211">
    <property type="entry name" value="ATP-BINDING TRANSPORT PROTEIN-RELATED"/>
    <property type="match status" value="1"/>
</dbReference>
<dbReference type="AlphaFoldDB" id="A0AA88KVE8"/>
<dbReference type="PANTHER" id="PTHR19211:SF14">
    <property type="entry name" value="ATP-BINDING CASSETTE SUB-FAMILY F MEMBER 1"/>
    <property type="match status" value="1"/>
</dbReference>
<comment type="caution">
    <text evidence="4">The sequence shown here is derived from an EMBL/GenBank/DDBJ whole genome shotgun (WGS) entry which is preliminary data.</text>
</comment>
<evidence type="ECO:0000259" key="3">
    <source>
        <dbReference type="Pfam" id="PF00005"/>
    </source>
</evidence>
<dbReference type="Gene3D" id="3.40.50.300">
    <property type="entry name" value="P-loop containing nucleotide triphosphate hydrolases"/>
    <property type="match status" value="2"/>
</dbReference>
<evidence type="ECO:0000313" key="5">
    <source>
        <dbReference type="Proteomes" id="UP001187531"/>
    </source>
</evidence>
<dbReference type="SUPFAM" id="SSF52540">
    <property type="entry name" value="P-loop containing nucleoside triphosphate hydrolases"/>
    <property type="match status" value="1"/>
</dbReference>
<dbReference type="InterPro" id="IPR003439">
    <property type="entry name" value="ABC_transporter-like_ATP-bd"/>
</dbReference>
<feature type="compositionally biased region" description="Basic and acidic residues" evidence="2">
    <location>
        <begin position="21"/>
        <end position="33"/>
    </location>
</feature>
<evidence type="ECO:0000256" key="2">
    <source>
        <dbReference type="SAM" id="MobiDB-lite"/>
    </source>
</evidence>
<dbReference type="InterPro" id="IPR027417">
    <property type="entry name" value="P-loop_NTPase"/>
</dbReference>